<sequence>MCSHIYYFKINGQREKICRDCFTTILAETYIFVTLAVRNLMATTSRVTYDIKRGLRKPSNKHSTETIEEVVTHIKTFPSYKLHYMRRDNSKRFLPPYLNLQIMFKIYCKYLDTTLFRRKHKTKFGFIQKEVNEHHAEAVNAYLKKDQDKNIAKKIVNTRCYTFDLQQCLPIPFLQSSVAFYKRQLKTFNLTFHNAGSGEVTSEKVILYSDTCGGQNKKSHVAAMLLTVIQKTKNLKVIDHKFMVSGYSHIKCDVDHALIEKQKRCYLRKFVTPMTGISSLEMLEKKKICGKGTVTQ</sequence>
<accession>A0AAN7PD31</accession>
<dbReference type="AlphaFoldDB" id="A0AAN7PD31"/>
<proteinExistence type="predicted"/>
<reference evidence="2" key="1">
    <citation type="submission" date="2023-01" db="EMBL/GenBank/DDBJ databases">
        <title>Key to firefly adult light organ development and bioluminescence: homeobox transcription factors regulate luciferase expression and transportation to peroxisome.</title>
        <authorList>
            <person name="Fu X."/>
        </authorList>
    </citation>
    <scope>NUCLEOTIDE SEQUENCE [LARGE SCALE GENOMIC DNA]</scope>
</reference>
<dbReference type="EMBL" id="JARPUR010000003">
    <property type="protein sequence ID" value="KAK4879276.1"/>
    <property type="molecule type" value="Genomic_DNA"/>
</dbReference>
<dbReference type="Proteomes" id="UP001353858">
    <property type="component" value="Unassembled WGS sequence"/>
</dbReference>
<comment type="caution">
    <text evidence="1">The sequence shown here is derived from an EMBL/GenBank/DDBJ whole genome shotgun (WGS) entry which is preliminary data.</text>
</comment>
<dbReference type="PANTHER" id="PTHR10773:SF19">
    <property type="match status" value="1"/>
</dbReference>
<evidence type="ECO:0000313" key="1">
    <source>
        <dbReference type="EMBL" id="KAK4879276.1"/>
    </source>
</evidence>
<keyword evidence="2" id="KW-1185">Reference proteome</keyword>
<name>A0AAN7PD31_9COLE</name>
<protein>
    <submittedName>
        <fullName evidence="1">Uncharacterized protein</fullName>
    </submittedName>
</protein>
<gene>
    <name evidence="1" type="ORF">RN001_007422</name>
</gene>
<dbReference type="PANTHER" id="PTHR10773">
    <property type="entry name" value="DNA-DIRECTED RNA POLYMERASES I, II, AND III SUBUNIT RPABC2"/>
    <property type="match status" value="1"/>
</dbReference>
<organism evidence="1 2">
    <name type="scientific">Aquatica leii</name>
    <dbReference type="NCBI Taxonomy" id="1421715"/>
    <lineage>
        <taxon>Eukaryota</taxon>
        <taxon>Metazoa</taxon>
        <taxon>Ecdysozoa</taxon>
        <taxon>Arthropoda</taxon>
        <taxon>Hexapoda</taxon>
        <taxon>Insecta</taxon>
        <taxon>Pterygota</taxon>
        <taxon>Neoptera</taxon>
        <taxon>Endopterygota</taxon>
        <taxon>Coleoptera</taxon>
        <taxon>Polyphaga</taxon>
        <taxon>Elateriformia</taxon>
        <taxon>Elateroidea</taxon>
        <taxon>Lampyridae</taxon>
        <taxon>Luciolinae</taxon>
        <taxon>Aquatica</taxon>
    </lineage>
</organism>
<evidence type="ECO:0000313" key="2">
    <source>
        <dbReference type="Proteomes" id="UP001353858"/>
    </source>
</evidence>